<keyword evidence="6" id="KW-1185">Reference proteome</keyword>
<comment type="pathway">
    <text evidence="3">Cofactor biosynthesis; coenzyme A biosynthesis; CoA from (R)-pantothenate: step 5/5.</text>
</comment>
<evidence type="ECO:0000313" key="6">
    <source>
        <dbReference type="Proteomes" id="UP000371041"/>
    </source>
</evidence>
<dbReference type="AlphaFoldDB" id="A0A5Q3Q9W1"/>
<feature type="binding site" evidence="3">
    <location>
        <begin position="11"/>
        <end position="16"/>
    </location>
    <ligand>
        <name>ATP</name>
        <dbReference type="ChEBI" id="CHEBI:30616"/>
    </ligand>
</feature>
<dbReference type="GO" id="GO:0005737">
    <property type="term" value="C:cytoplasm"/>
    <property type="evidence" value="ECO:0007669"/>
    <property type="project" value="UniProtKB-SubCell"/>
</dbReference>
<evidence type="ECO:0000256" key="4">
    <source>
        <dbReference type="NCBIfam" id="TIGR00152"/>
    </source>
</evidence>
<organism evidence="5 6">
    <name type="scientific">Allosaccharopolyspora coralli</name>
    <dbReference type="NCBI Taxonomy" id="2665642"/>
    <lineage>
        <taxon>Bacteria</taxon>
        <taxon>Bacillati</taxon>
        <taxon>Actinomycetota</taxon>
        <taxon>Actinomycetes</taxon>
        <taxon>Pseudonocardiales</taxon>
        <taxon>Pseudonocardiaceae</taxon>
        <taxon>Allosaccharopolyspora</taxon>
    </lineage>
</organism>
<dbReference type="HAMAP" id="MF_00376">
    <property type="entry name" value="Dephospho_CoA_kinase"/>
    <property type="match status" value="1"/>
</dbReference>
<keyword evidence="3 5" id="KW-0808">Transferase</keyword>
<dbReference type="SUPFAM" id="SSF52540">
    <property type="entry name" value="P-loop containing nucleoside triphosphate hydrolases"/>
    <property type="match status" value="1"/>
</dbReference>
<keyword evidence="3 5" id="KW-0418">Kinase</keyword>
<comment type="subcellular location">
    <subcellularLocation>
        <location evidence="3">Cytoplasm</location>
    </subcellularLocation>
</comment>
<dbReference type="NCBIfam" id="TIGR00152">
    <property type="entry name" value="dephospho-CoA kinase"/>
    <property type="match status" value="1"/>
</dbReference>
<keyword evidence="1 3" id="KW-0547">Nucleotide-binding</keyword>
<keyword evidence="3" id="KW-0963">Cytoplasm</keyword>
<proteinExistence type="inferred from homology"/>
<dbReference type="PANTHER" id="PTHR10695">
    <property type="entry name" value="DEPHOSPHO-COA KINASE-RELATED"/>
    <property type="match status" value="1"/>
</dbReference>
<dbReference type="CDD" id="cd02022">
    <property type="entry name" value="DPCK"/>
    <property type="match status" value="1"/>
</dbReference>
<dbReference type="PROSITE" id="PS51219">
    <property type="entry name" value="DPCK"/>
    <property type="match status" value="1"/>
</dbReference>
<dbReference type="NCBIfam" id="NF002879">
    <property type="entry name" value="PRK03333.1"/>
    <property type="match status" value="1"/>
</dbReference>
<comment type="function">
    <text evidence="3">Catalyzes the phosphorylation of the 3'-hydroxyl group of dephosphocoenzyme A to form coenzyme A.</text>
</comment>
<comment type="similarity">
    <text evidence="3">Belongs to the CoaE family.</text>
</comment>
<dbReference type="Proteomes" id="UP000371041">
    <property type="component" value="Chromosome"/>
</dbReference>
<dbReference type="RefSeq" id="WP_154077232.1">
    <property type="nucleotide sequence ID" value="NZ_CP045929.1"/>
</dbReference>
<dbReference type="PANTHER" id="PTHR10695:SF46">
    <property type="entry name" value="BIFUNCTIONAL COENZYME A SYNTHASE-RELATED"/>
    <property type="match status" value="1"/>
</dbReference>
<dbReference type="EC" id="2.7.1.24" evidence="3 4"/>
<dbReference type="EMBL" id="CP045929">
    <property type="protein sequence ID" value="QGK70650.1"/>
    <property type="molecule type" value="Genomic_DNA"/>
</dbReference>
<dbReference type="KEGG" id="sace:GIY23_15020"/>
<evidence type="ECO:0000256" key="2">
    <source>
        <dbReference type="ARBA" id="ARBA00022840"/>
    </source>
</evidence>
<evidence type="ECO:0000256" key="3">
    <source>
        <dbReference type="HAMAP-Rule" id="MF_00376"/>
    </source>
</evidence>
<accession>A0A5Q3Q9W1</accession>
<dbReference type="UniPathway" id="UPA00241">
    <property type="reaction ID" value="UER00356"/>
</dbReference>
<keyword evidence="3" id="KW-0173">Coenzyme A biosynthesis</keyword>
<dbReference type="GO" id="GO:0005524">
    <property type="term" value="F:ATP binding"/>
    <property type="evidence" value="ECO:0007669"/>
    <property type="project" value="UniProtKB-UniRule"/>
</dbReference>
<gene>
    <name evidence="3" type="primary">coaE</name>
    <name evidence="5" type="ORF">GIY23_15020</name>
</gene>
<evidence type="ECO:0000256" key="1">
    <source>
        <dbReference type="ARBA" id="ARBA00022741"/>
    </source>
</evidence>
<keyword evidence="2 3" id="KW-0067">ATP-binding</keyword>
<dbReference type="GO" id="GO:0015937">
    <property type="term" value="P:coenzyme A biosynthetic process"/>
    <property type="evidence" value="ECO:0007669"/>
    <property type="project" value="UniProtKB-UniRule"/>
</dbReference>
<dbReference type="Gene3D" id="3.40.50.300">
    <property type="entry name" value="P-loop containing nucleotide triphosphate hydrolases"/>
    <property type="match status" value="1"/>
</dbReference>
<reference evidence="6" key="1">
    <citation type="submission" date="2019-11" db="EMBL/GenBank/DDBJ databases">
        <title>The complete genome sequence of Saccharopolyspora sp. E2A.</title>
        <authorList>
            <person name="Zhang G."/>
        </authorList>
    </citation>
    <scope>NUCLEOTIDE SEQUENCE [LARGE SCALE GENOMIC DNA]</scope>
    <source>
        <strain evidence="6">E2A</strain>
    </source>
</reference>
<evidence type="ECO:0000313" key="5">
    <source>
        <dbReference type="EMBL" id="QGK70650.1"/>
    </source>
</evidence>
<protein>
    <recommendedName>
        <fullName evidence="3 4">Dephospho-CoA kinase</fullName>
        <ecNumber evidence="3 4">2.7.1.24</ecNumber>
    </recommendedName>
    <alternativeName>
        <fullName evidence="3">Dephosphocoenzyme A kinase</fullName>
    </alternativeName>
</protein>
<dbReference type="Pfam" id="PF01121">
    <property type="entry name" value="CoaE"/>
    <property type="match status" value="1"/>
</dbReference>
<dbReference type="InterPro" id="IPR001977">
    <property type="entry name" value="Depp_CoAkinase"/>
</dbReference>
<dbReference type="InterPro" id="IPR027417">
    <property type="entry name" value="P-loop_NTPase"/>
</dbReference>
<name>A0A5Q3Q9W1_9PSEU</name>
<comment type="catalytic activity">
    <reaction evidence="3">
        <text>3'-dephospho-CoA + ATP = ADP + CoA + H(+)</text>
        <dbReference type="Rhea" id="RHEA:18245"/>
        <dbReference type="ChEBI" id="CHEBI:15378"/>
        <dbReference type="ChEBI" id="CHEBI:30616"/>
        <dbReference type="ChEBI" id="CHEBI:57287"/>
        <dbReference type="ChEBI" id="CHEBI:57328"/>
        <dbReference type="ChEBI" id="CHEBI:456216"/>
        <dbReference type="EC" id="2.7.1.24"/>
    </reaction>
</comment>
<dbReference type="GO" id="GO:0004140">
    <property type="term" value="F:dephospho-CoA kinase activity"/>
    <property type="evidence" value="ECO:0007669"/>
    <property type="project" value="UniProtKB-UniRule"/>
</dbReference>
<sequence>MLLIGLTGGIGSGKSTVAGRFAELGAVVVDADRIAREVVEPGTPGLAEIVDRFGSEVLDADGALDRPAMAAKVFGDDDARAALNAITHPRIAERSAERFAAAPGDAIVVHDMPLLVELDMTPNYHLTVIVDAPEDVRVRRLSGRGVEESDARARIRAQATEEQRRAVADVWLDNSGTREQLLDSVETVWWRRLVPFEENVRLRRGAGRPAEGDTGSESMVRRVRARLERLTGEHAGVVESAGFGADDPIDFRVAVSAEDVEQVGEALAAGGFPRSGFDDQDRVHVPADPCLPVTVRLSASR</sequence>